<dbReference type="RefSeq" id="WP_010192625.1">
    <property type="nucleotide sequence ID" value="NZ_AHJG01000193.1"/>
</dbReference>
<keyword evidence="3" id="KW-1185">Reference proteome</keyword>
<dbReference type="InterPro" id="IPR029063">
    <property type="entry name" value="SAM-dependent_MTases_sf"/>
</dbReference>
<dbReference type="EMBL" id="AHJG01000193">
    <property type="protein sequence ID" value="EPA05314.1"/>
    <property type="molecule type" value="Genomic_DNA"/>
</dbReference>
<evidence type="ECO:0000313" key="2">
    <source>
        <dbReference type="EMBL" id="EPA05314.1"/>
    </source>
</evidence>
<dbReference type="AlphaFoldDB" id="S2ESD8"/>
<sequence length="215" mass="24606">MTLKKTCGKIYLNLFNSLKGTGLSKHTTLLKIHVFLTRQLKSEYVDLYGLKFYLGKNDEGNYSSENFYKDYYFDLLENEISKGDNVIDIGAKIGIYSLAFCKFVGDTGNVFSFEPTPESFEILQKNKQINHLKNLTIEEKAVTDKTNIELLELCKFNGNNRINNNCVNGIQVNCVSLDDYFSEFQEKIFFIKIDVEGLEPKVLSGMKEILKKIQG</sequence>
<reference evidence="2 3" key="1">
    <citation type="journal article" date="2012" name="J. Bacteriol.">
        <title>Genome Sequence of "Candidatus Nitrosoarchaeum limnia" BG20, a Low-Salinity Ammonia-Oxidizing Archaeon from the San Francisco Bay Estuary.</title>
        <authorList>
            <person name="Mosier A.C."/>
            <person name="Allen E.E."/>
            <person name="Kim M."/>
            <person name="Ferriera S."/>
            <person name="Francis C.A."/>
        </authorList>
    </citation>
    <scope>NUCLEOTIDE SEQUENCE [LARGE SCALE GENOMIC DNA]</scope>
    <source>
        <strain evidence="2 3">BG20</strain>
    </source>
</reference>
<evidence type="ECO:0000313" key="3">
    <source>
        <dbReference type="Proteomes" id="UP000014065"/>
    </source>
</evidence>
<dbReference type="Pfam" id="PF05050">
    <property type="entry name" value="Methyltransf_21"/>
    <property type="match status" value="1"/>
</dbReference>
<dbReference type="SUPFAM" id="SSF53335">
    <property type="entry name" value="S-adenosyl-L-methionine-dependent methyltransferases"/>
    <property type="match status" value="1"/>
</dbReference>
<dbReference type="PANTHER" id="PTHR34203">
    <property type="entry name" value="METHYLTRANSFERASE, FKBM FAMILY PROTEIN"/>
    <property type="match status" value="1"/>
</dbReference>
<dbReference type="Gene3D" id="3.40.50.150">
    <property type="entry name" value="Vaccinia Virus protein VP39"/>
    <property type="match status" value="1"/>
</dbReference>
<feature type="domain" description="Methyltransferase FkbM" evidence="1">
    <location>
        <begin position="88"/>
        <end position="214"/>
    </location>
</feature>
<keyword evidence="2" id="KW-0808">Transferase</keyword>
<dbReference type="GO" id="GO:0008168">
    <property type="term" value="F:methyltransferase activity"/>
    <property type="evidence" value="ECO:0007669"/>
    <property type="project" value="UniProtKB-KW"/>
</dbReference>
<dbReference type="InterPro" id="IPR052514">
    <property type="entry name" value="SAM-dependent_MTase"/>
</dbReference>
<dbReference type="Proteomes" id="UP000014065">
    <property type="component" value="Unassembled WGS sequence"/>
</dbReference>
<accession>S2ESD8</accession>
<proteinExistence type="predicted"/>
<keyword evidence="2" id="KW-0489">Methyltransferase</keyword>
<comment type="caution">
    <text evidence="2">The sequence shown here is derived from an EMBL/GenBank/DDBJ whole genome shotgun (WGS) entry which is preliminary data.</text>
</comment>
<dbReference type="InterPro" id="IPR006342">
    <property type="entry name" value="FkbM_mtfrase"/>
</dbReference>
<dbReference type="OrthoDB" id="10394at2157"/>
<name>S2ESD8_9ARCH</name>
<gene>
    <name evidence="2" type="ORF">BG20_I0147</name>
</gene>
<dbReference type="NCBIfam" id="TIGR01444">
    <property type="entry name" value="fkbM_fam"/>
    <property type="match status" value="1"/>
</dbReference>
<protein>
    <submittedName>
        <fullName evidence="2">Methyltransferase, FkbM family</fullName>
    </submittedName>
</protein>
<dbReference type="GO" id="GO:0032259">
    <property type="term" value="P:methylation"/>
    <property type="evidence" value="ECO:0007669"/>
    <property type="project" value="UniProtKB-KW"/>
</dbReference>
<organism evidence="2 3">
    <name type="scientific">Candidatus Nitrosarchaeum limnium BG20</name>
    <dbReference type="NCBI Taxonomy" id="859192"/>
    <lineage>
        <taxon>Archaea</taxon>
        <taxon>Nitrososphaerota</taxon>
        <taxon>Nitrososphaeria</taxon>
        <taxon>Nitrosopumilales</taxon>
        <taxon>Nitrosopumilaceae</taxon>
        <taxon>Nitrosarchaeum</taxon>
    </lineage>
</organism>
<evidence type="ECO:0000259" key="1">
    <source>
        <dbReference type="Pfam" id="PF05050"/>
    </source>
</evidence>
<dbReference type="PANTHER" id="PTHR34203:SF15">
    <property type="entry name" value="SLL1173 PROTEIN"/>
    <property type="match status" value="1"/>
</dbReference>